<feature type="compositionally biased region" description="Low complexity" evidence="1">
    <location>
        <begin position="548"/>
        <end position="559"/>
    </location>
</feature>
<dbReference type="AlphaFoldDB" id="A0A0S4JEV3"/>
<organism evidence="2 3">
    <name type="scientific">Bodo saltans</name>
    <name type="common">Flagellated protozoan</name>
    <dbReference type="NCBI Taxonomy" id="75058"/>
    <lineage>
        <taxon>Eukaryota</taxon>
        <taxon>Discoba</taxon>
        <taxon>Euglenozoa</taxon>
        <taxon>Kinetoplastea</taxon>
        <taxon>Metakinetoplastina</taxon>
        <taxon>Eubodonida</taxon>
        <taxon>Bodonidae</taxon>
        <taxon>Bodo</taxon>
    </lineage>
</organism>
<feature type="non-terminal residue" evidence="2">
    <location>
        <position position="612"/>
    </location>
</feature>
<proteinExistence type="predicted"/>
<feature type="region of interest" description="Disordered" evidence="1">
    <location>
        <begin position="237"/>
        <end position="289"/>
    </location>
</feature>
<dbReference type="VEuPathDB" id="TriTrypDB:BSAL_17465"/>
<gene>
    <name evidence="2" type="ORF">BSAL_17465</name>
</gene>
<feature type="region of interest" description="Disordered" evidence="1">
    <location>
        <begin position="57"/>
        <end position="82"/>
    </location>
</feature>
<feature type="region of interest" description="Disordered" evidence="1">
    <location>
        <begin position="1"/>
        <end position="37"/>
    </location>
</feature>
<feature type="compositionally biased region" description="Polar residues" evidence="1">
    <location>
        <begin position="249"/>
        <end position="267"/>
    </location>
</feature>
<feature type="compositionally biased region" description="Low complexity" evidence="1">
    <location>
        <begin position="18"/>
        <end position="37"/>
    </location>
</feature>
<feature type="compositionally biased region" description="Polar residues" evidence="1">
    <location>
        <begin position="415"/>
        <end position="426"/>
    </location>
</feature>
<feature type="region of interest" description="Disordered" evidence="1">
    <location>
        <begin position="453"/>
        <end position="472"/>
    </location>
</feature>
<evidence type="ECO:0000256" key="1">
    <source>
        <dbReference type="SAM" id="MobiDB-lite"/>
    </source>
</evidence>
<reference evidence="3" key="1">
    <citation type="submission" date="2015-09" db="EMBL/GenBank/DDBJ databases">
        <authorList>
            <consortium name="Pathogen Informatics"/>
        </authorList>
    </citation>
    <scope>NUCLEOTIDE SEQUENCE [LARGE SCALE GENOMIC DNA]</scope>
    <source>
        <strain evidence="3">Lake Konstanz</strain>
    </source>
</reference>
<protein>
    <submittedName>
        <fullName evidence="2">Uncharacterized protein</fullName>
    </submittedName>
</protein>
<dbReference type="PANTHER" id="PTHR48125:SF12">
    <property type="entry name" value="AT HOOK TRANSCRIPTION FACTOR FAMILY-RELATED"/>
    <property type="match status" value="1"/>
</dbReference>
<evidence type="ECO:0000313" key="2">
    <source>
        <dbReference type="EMBL" id="CUG88822.1"/>
    </source>
</evidence>
<feature type="compositionally biased region" description="Basic and acidic residues" evidence="1">
    <location>
        <begin position="583"/>
        <end position="594"/>
    </location>
</feature>
<dbReference type="EMBL" id="CYKH01001675">
    <property type="protein sequence ID" value="CUG88822.1"/>
    <property type="molecule type" value="Genomic_DNA"/>
</dbReference>
<sequence length="612" mass="67292">MSTSLPPIHSKSPPPSPSAAAVHASSSSNNNSDAAVASPAVLDDGAAAALAVLRERLPPIQPPTTQPFKRRPAPSSLASSFGTKKTSELKAVHTLASKTVTDFDKDLIKLDLKTQSQARAALDALEQHHWTKLLLDHLHALTALEENVLYREAGGRENLIREEDRLFMMLFVEFEARMQRIRGREIVGIQLKKHLLAIEQEDVRKAIATEEGLAFGQVLHKEIIYRPSQAAEDNIIPPRSLVVSSSPRTHQSTNRHSSVGRSPNRSSGEVRKPAPPPARPINSARTEDRFVTNGRTMWGTQKEIRQLQSIADAAAANLPPTEQHQREQVEGSELGSRLSIERMFFEESHLAVKREAQRIIQTAEDQKEQQTAHERVAVHAVDIVMDRIIAETAGHLPEDSYKEKEREEVAVVTSASPVHQQASQVNGHDDGLLAKPVSAKRQGSVDVVTCTPTDEELQKPSPQQPALRSRSNSLTRLTATPVEKIEQKRLIDASVEAVEKEGTLLTPMEIITIVDEVHQKLYPCHTEEEWKTSGISTLRVASHHYDTAAPEESPPAAGAEEPHPDASPRIEYEPKKNSAPQEVVHDVRSSEAAKPRRPVSAGPAPPSPPRPQ</sequence>
<keyword evidence="3" id="KW-1185">Reference proteome</keyword>
<feature type="compositionally biased region" description="Pro residues" evidence="1">
    <location>
        <begin position="603"/>
        <end position="612"/>
    </location>
</feature>
<accession>A0A0S4JEV3</accession>
<name>A0A0S4JEV3_BODSA</name>
<evidence type="ECO:0000313" key="3">
    <source>
        <dbReference type="Proteomes" id="UP000051952"/>
    </source>
</evidence>
<dbReference type="Proteomes" id="UP000051952">
    <property type="component" value="Unassembled WGS sequence"/>
</dbReference>
<feature type="region of interest" description="Disordered" evidence="1">
    <location>
        <begin position="544"/>
        <end position="612"/>
    </location>
</feature>
<feature type="compositionally biased region" description="Polar residues" evidence="1">
    <location>
        <begin position="460"/>
        <end position="472"/>
    </location>
</feature>
<feature type="region of interest" description="Disordered" evidence="1">
    <location>
        <begin position="415"/>
        <end position="439"/>
    </location>
</feature>
<feature type="compositionally biased region" description="Basic and acidic residues" evidence="1">
    <location>
        <begin position="560"/>
        <end position="576"/>
    </location>
</feature>
<feature type="compositionally biased region" description="Low complexity" evidence="1">
    <location>
        <begin position="237"/>
        <end position="248"/>
    </location>
</feature>
<dbReference type="PANTHER" id="PTHR48125">
    <property type="entry name" value="LP07818P1"/>
    <property type="match status" value="1"/>
</dbReference>